<sequence>MIRGDTGVGPSEARSARALGAHAPSICASYRIMRFRGPAGARYGARPPPAARRPPPAARRPPPPPAAAARPRGDNAALILITFR</sequence>
<evidence type="ECO:0000256" key="1">
    <source>
        <dbReference type="SAM" id="MobiDB-lite"/>
    </source>
</evidence>
<protein>
    <submittedName>
        <fullName evidence="2">Uncharacterized protein</fullName>
    </submittedName>
</protein>
<name>A0A4C1Y8C4_EUMVA</name>
<keyword evidence="3" id="KW-1185">Reference proteome</keyword>
<feature type="compositionally biased region" description="Pro residues" evidence="1">
    <location>
        <begin position="46"/>
        <end position="66"/>
    </location>
</feature>
<dbReference type="EMBL" id="BGZK01001082">
    <property type="protein sequence ID" value="GBP70665.1"/>
    <property type="molecule type" value="Genomic_DNA"/>
</dbReference>
<feature type="region of interest" description="Disordered" evidence="1">
    <location>
        <begin position="39"/>
        <end position="75"/>
    </location>
</feature>
<dbReference type="AlphaFoldDB" id="A0A4C1Y8C4"/>
<accession>A0A4C1Y8C4</accession>
<organism evidence="2 3">
    <name type="scientific">Eumeta variegata</name>
    <name type="common">Bagworm moth</name>
    <name type="synonym">Eumeta japonica</name>
    <dbReference type="NCBI Taxonomy" id="151549"/>
    <lineage>
        <taxon>Eukaryota</taxon>
        <taxon>Metazoa</taxon>
        <taxon>Ecdysozoa</taxon>
        <taxon>Arthropoda</taxon>
        <taxon>Hexapoda</taxon>
        <taxon>Insecta</taxon>
        <taxon>Pterygota</taxon>
        <taxon>Neoptera</taxon>
        <taxon>Endopterygota</taxon>
        <taxon>Lepidoptera</taxon>
        <taxon>Glossata</taxon>
        <taxon>Ditrysia</taxon>
        <taxon>Tineoidea</taxon>
        <taxon>Psychidae</taxon>
        <taxon>Oiketicinae</taxon>
        <taxon>Eumeta</taxon>
    </lineage>
</organism>
<gene>
    <name evidence="2" type="ORF">EVAR_88839_1</name>
</gene>
<comment type="caution">
    <text evidence="2">The sequence shown here is derived from an EMBL/GenBank/DDBJ whole genome shotgun (WGS) entry which is preliminary data.</text>
</comment>
<dbReference type="Proteomes" id="UP000299102">
    <property type="component" value="Unassembled WGS sequence"/>
</dbReference>
<evidence type="ECO:0000313" key="2">
    <source>
        <dbReference type="EMBL" id="GBP70665.1"/>
    </source>
</evidence>
<evidence type="ECO:0000313" key="3">
    <source>
        <dbReference type="Proteomes" id="UP000299102"/>
    </source>
</evidence>
<reference evidence="2 3" key="1">
    <citation type="journal article" date="2019" name="Commun. Biol.">
        <title>The bagworm genome reveals a unique fibroin gene that provides high tensile strength.</title>
        <authorList>
            <person name="Kono N."/>
            <person name="Nakamura H."/>
            <person name="Ohtoshi R."/>
            <person name="Tomita M."/>
            <person name="Numata K."/>
            <person name="Arakawa K."/>
        </authorList>
    </citation>
    <scope>NUCLEOTIDE SEQUENCE [LARGE SCALE GENOMIC DNA]</scope>
</reference>
<proteinExistence type="predicted"/>